<dbReference type="PROSITE" id="PS52006">
    <property type="entry name" value="GH64"/>
    <property type="match status" value="1"/>
</dbReference>
<evidence type="ECO:0000259" key="2">
    <source>
        <dbReference type="PROSITE" id="PS52006"/>
    </source>
</evidence>
<keyword evidence="1" id="KW-0732">Signal</keyword>
<dbReference type="InterPro" id="IPR042517">
    <property type="entry name" value="Glyco_hydro_64_N_2"/>
</dbReference>
<reference evidence="3" key="1">
    <citation type="submission" date="2023-08" db="EMBL/GenBank/DDBJ databases">
        <title>Black Yeasts Isolated from many extreme environments.</title>
        <authorList>
            <person name="Coleine C."/>
            <person name="Stajich J.E."/>
            <person name="Selbmann L."/>
        </authorList>
    </citation>
    <scope>NUCLEOTIDE SEQUENCE</scope>
    <source>
        <strain evidence="3">CCFEE 5810</strain>
    </source>
</reference>
<feature type="domain" description="GH64" evidence="2">
    <location>
        <begin position="23"/>
        <end position="378"/>
    </location>
</feature>
<protein>
    <recommendedName>
        <fullName evidence="2">GH64 domain-containing protein</fullName>
    </recommendedName>
</protein>
<evidence type="ECO:0000313" key="4">
    <source>
        <dbReference type="Proteomes" id="UP001310594"/>
    </source>
</evidence>
<feature type="chain" id="PRO_5042839770" description="GH64 domain-containing protein" evidence="1">
    <location>
        <begin position="24"/>
        <end position="386"/>
    </location>
</feature>
<dbReference type="EMBL" id="JAVRQU010000016">
    <property type="protein sequence ID" value="KAK5694200.1"/>
    <property type="molecule type" value="Genomic_DNA"/>
</dbReference>
<evidence type="ECO:0000256" key="1">
    <source>
        <dbReference type="SAM" id="SignalP"/>
    </source>
</evidence>
<dbReference type="InterPro" id="IPR037398">
    <property type="entry name" value="Glyco_hydro_64_fam"/>
</dbReference>
<dbReference type="InterPro" id="IPR037176">
    <property type="entry name" value="Osmotin/thaumatin-like_sf"/>
</dbReference>
<comment type="caution">
    <text evidence="3">The sequence shown here is derived from an EMBL/GenBank/DDBJ whole genome shotgun (WGS) entry which is preliminary data.</text>
</comment>
<dbReference type="Proteomes" id="UP001310594">
    <property type="component" value="Unassembled WGS sequence"/>
</dbReference>
<name>A0AAN7ZZJ5_9PEZI</name>
<feature type="signal peptide" evidence="1">
    <location>
        <begin position="1"/>
        <end position="23"/>
    </location>
</feature>
<dbReference type="Pfam" id="PF16483">
    <property type="entry name" value="Glyco_hydro_64"/>
    <property type="match status" value="1"/>
</dbReference>
<proteinExistence type="predicted"/>
<dbReference type="InterPro" id="IPR032477">
    <property type="entry name" value="Glyco_hydro_64"/>
</dbReference>
<dbReference type="PANTHER" id="PTHR38165">
    <property type="match status" value="1"/>
</dbReference>
<sequence length="386" mass="41081">MAALKHLVVLMTMMLFFINLVCAQTLQINLYNVLSTNAKAYFTGKDPVDGGMRMMGPDGVWFDPSTTRQAGVSGVQPVPADAITHHLGAQNTPTYIQTGPINSARMYVASGQLEFGTVDGGGFQEPSALNSGLSCHNENWGFVEFAYGGGSMNINPTAVDFMGVPLAIQLQTTDVLLETKGWQPDVVANLCSGLAAKGAADGQPWEKACVHSTDGALLRVLSPGNVPELAEYWTEYVSEVWSTYSSTCLSIRDSSCQVSNDVLVCDNGENFARPTSQDVWGCSSGPFDNYGSERRKSMTSVLCAAFHRGTLLGPGGDVQPSGDVGTFYTTDPSNAYSRIVHELAIDHVGYGFPYDDVKAEGQPDLSGFLSGNAQCLSIGIGGPLPE</sequence>
<organism evidence="3 4">
    <name type="scientific">Elasticomyces elasticus</name>
    <dbReference type="NCBI Taxonomy" id="574655"/>
    <lineage>
        <taxon>Eukaryota</taxon>
        <taxon>Fungi</taxon>
        <taxon>Dikarya</taxon>
        <taxon>Ascomycota</taxon>
        <taxon>Pezizomycotina</taxon>
        <taxon>Dothideomycetes</taxon>
        <taxon>Dothideomycetidae</taxon>
        <taxon>Mycosphaerellales</taxon>
        <taxon>Teratosphaeriaceae</taxon>
        <taxon>Elasticomyces</taxon>
    </lineage>
</organism>
<dbReference type="Gene3D" id="2.60.110.10">
    <property type="entry name" value="Thaumatin"/>
    <property type="match status" value="1"/>
</dbReference>
<evidence type="ECO:0000313" key="3">
    <source>
        <dbReference type="EMBL" id="KAK5694200.1"/>
    </source>
</evidence>
<dbReference type="Gene3D" id="3.30.920.50">
    <property type="entry name" value="Beta-1,3-glucanase, C-terminal domain"/>
    <property type="match status" value="1"/>
</dbReference>
<accession>A0AAN7ZZJ5</accession>
<dbReference type="AlphaFoldDB" id="A0AAN7ZZJ5"/>
<dbReference type="PANTHER" id="PTHR38165:SF1">
    <property type="entry name" value="GLUCANASE B"/>
    <property type="match status" value="1"/>
</dbReference>
<gene>
    <name evidence="3" type="ORF">LTR97_009821</name>
</gene>